<feature type="region of interest" description="Disordered" evidence="1">
    <location>
        <begin position="305"/>
        <end position="339"/>
    </location>
</feature>
<comment type="caution">
    <text evidence="2">The sequence shown here is derived from an EMBL/GenBank/DDBJ whole genome shotgun (WGS) entry which is preliminary data.</text>
</comment>
<dbReference type="RefSeq" id="XP_021886097.1">
    <property type="nucleotide sequence ID" value="XM_022031002.1"/>
</dbReference>
<reference evidence="2 3" key="1">
    <citation type="submission" date="2016-07" db="EMBL/GenBank/DDBJ databases">
        <title>Pervasive Adenine N6-methylation of Active Genes in Fungi.</title>
        <authorList>
            <consortium name="DOE Joint Genome Institute"/>
            <person name="Mondo S.J."/>
            <person name="Dannebaum R.O."/>
            <person name="Kuo R.C."/>
            <person name="Labutti K."/>
            <person name="Haridas S."/>
            <person name="Kuo A."/>
            <person name="Salamov A."/>
            <person name="Ahrendt S.R."/>
            <person name="Lipzen A."/>
            <person name="Sullivan W."/>
            <person name="Andreopoulos W.B."/>
            <person name="Clum A."/>
            <person name="Lindquist E."/>
            <person name="Daum C."/>
            <person name="Ramamoorthy G.K."/>
            <person name="Gryganskyi A."/>
            <person name="Culley D."/>
            <person name="Magnuson J.K."/>
            <person name="James T.Y."/>
            <person name="O'Malley M.A."/>
            <person name="Stajich J.E."/>
            <person name="Spatafora J.W."/>
            <person name="Visel A."/>
            <person name="Grigoriev I.V."/>
        </authorList>
    </citation>
    <scope>NUCLEOTIDE SEQUENCE [LARGE SCALE GENOMIC DNA]</scope>
    <source>
        <strain evidence="2 3">NRRL 3116</strain>
    </source>
</reference>
<name>A0A1Y2H5T6_9FUNG</name>
<feature type="compositionally biased region" description="Low complexity" evidence="1">
    <location>
        <begin position="113"/>
        <end position="131"/>
    </location>
</feature>
<feature type="compositionally biased region" description="Basic residues" evidence="1">
    <location>
        <begin position="141"/>
        <end position="150"/>
    </location>
</feature>
<dbReference type="EMBL" id="MCFF01000002">
    <property type="protein sequence ID" value="ORZ28412.1"/>
    <property type="molecule type" value="Genomic_DNA"/>
</dbReference>
<keyword evidence="3" id="KW-1185">Reference proteome</keyword>
<gene>
    <name evidence="2" type="ORF">BCR41DRAFT_73548</name>
</gene>
<dbReference type="Proteomes" id="UP000193648">
    <property type="component" value="Unassembled WGS sequence"/>
</dbReference>
<feature type="compositionally biased region" description="Basic and acidic residues" evidence="1">
    <location>
        <begin position="743"/>
        <end position="770"/>
    </location>
</feature>
<evidence type="ECO:0000256" key="1">
    <source>
        <dbReference type="SAM" id="MobiDB-lite"/>
    </source>
</evidence>
<dbReference type="PANTHER" id="PTHR34465:SF4">
    <property type="entry name" value="CARBOXYL-TERMINAL HYDROLASE-LIKE PROTEIN, PUTATIVE (DUF627 AND DUF629)-RELATED"/>
    <property type="match status" value="1"/>
</dbReference>
<dbReference type="InParanoid" id="A0A1Y2H5T6"/>
<proteinExistence type="predicted"/>
<dbReference type="PANTHER" id="PTHR34465">
    <property type="entry name" value="CARBOXYL-TERMINAL HYDROLASE-LIKE PROTEIN, PUTATIVE (DUF627 AND DUF629)-RELATED"/>
    <property type="match status" value="1"/>
</dbReference>
<dbReference type="GeneID" id="33572843"/>
<evidence type="ECO:0000313" key="3">
    <source>
        <dbReference type="Proteomes" id="UP000193648"/>
    </source>
</evidence>
<feature type="region of interest" description="Disordered" evidence="1">
    <location>
        <begin position="743"/>
        <end position="774"/>
    </location>
</feature>
<accession>A0A1Y2H5T6</accession>
<evidence type="ECO:0000313" key="2">
    <source>
        <dbReference type="EMBL" id="ORZ28412.1"/>
    </source>
</evidence>
<organism evidence="2 3">
    <name type="scientific">Lobosporangium transversale</name>
    <dbReference type="NCBI Taxonomy" id="64571"/>
    <lineage>
        <taxon>Eukaryota</taxon>
        <taxon>Fungi</taxon>
        <taxon>Fungi incertae sedis</taxon>
        <taxon>Mucoromycota</taxon>
        <taxon>Mortierellomycotina</taxon>
        <taxon>Mortierellomycetes</taxon>
        <taxon>Mortierellales</taxon>
        <taxon>Mortierellaceae</taxon>
        <taxon>Lobosporangium</taxon>
    </lineage>
</organism>
<protein>
    <submittedName>
        <fullName evidence="2">Uncharacterized protein</fullName>
    </submittedName>
</protein>
<sequence length="854" mass="98355">MQSELTQSKDIIGVHECNPLRNQLLSIAIDTFNAQEAERPQKLEQARQRCISEARKREEEAALLKVRLVMACRFSQDFNTNQAAIREAIEYARQRAAKDNGRTIMITGQLTSNGAVSTSSNNSTNSEKNSSQIKGSSQPISKKKTKSRQKPLRDETRIQDVIDKYHELDFFLDEYIRLVYIKNAGLEPWQVDMRKDLTLLSCRREVRDLIGIYWDSSKPLKPALCRALETLVVDYRSVNAGEASKLLRTMDGTSIEEKRVLLIQEGHQITRGITKTMYASNGTLDPYVAAAFGFYDDGYKGYNSHNDSSESDDSLYSADEGSVPNKDDGDNIPDLVYYEDDNNTNRMDRLRDGKVFSVLKLCDIVVNYQSANPDFLDCSEVPDLKEYNSEDEKESTRWKQQQEEEKVRAERLLQEKEREKRKKREQIVEAERIAREKAEAERIAKEEAKRAAKERAETERIAKEKAEAGRIAKEKAEAEQIARDKAKAEKIAREKVEAERIAKEKAEAERIARQKAEAERIAKEKLEAEKIARKEAEKEKLAKEKEMVEGLYKENKEAERAAREKEGNQVQQKVKAQLIVGSQESDGRKKYLLDKMIHENHLTDLQEQYNSIISLESNAKIRKNKMDIAYNTAKETELQAINTAKDQYIREITRVRDEQIKKKEGQHSRFTYVRNTAKEPEKPFDPTSAPSVVEAMKAVATAQLMKDKVRQEYKLIKEEEERIANLIVQKRASLHALDSAEGRRLKEENATRERLEAEKEKEKERLRQQAEQDPVALAMSRKEPVRLTIPKDTLFFDWQGINLTLPLWIFPSRLEKEMDARVDALHSVSVHVTERRLSRNSGCATANIFFYFLF</sequence>
<feature type="region of interest" description="Disordered" evidence="1">
    <location>
        <begin position="113"/>
        <end position="153"/>
    </location>
</feature>
<dbReference type="AlphaFoldDB" id="A0A1Y2H5T6"/>
<feature type="region of interest" description="Disordered" evidence="1">
    <location>
        <begin position="438"/>
        <end position="489"/>
    </location>
</feature>